<proteinExistence type="predicted"/>
<reference evidence="1" key="1">
    <citation type="submission" date="2019-11" db="EMBL/GenBank/DDBJ databases">
        <title>Nori genome reveals adaptations in red seaweeds to the harsh intertidal environment.</title>
        <authorList>
            <person name="Wang D."/>
            <person name="Mao Y."/>
        </authorList>
    </citation>
    <scope>NUCLEOTIDE SEQUENCE</scope>
    <source>
        <tissue evidence="1">Gametophyte</tissue>
    </source>
</reference>
<evidence type="ECO:0000313" key="1">
    <source>
        <dbReference type="EMBL" id="KAK1869441.1"/>
    </source>
</evidence>
<accession>A0ACC3CHG0</accession>
<protein>
    <submittedName>
        <fullName evidence="1">Uncharacterized protein</fullName>
    </submittedName>
</protein>
<dbReference type="EMBL" id="CM020620">
    <property type="protein sequence ID" value="KAK1869441.1"/>
    <property type="molecule type" value="Genomic_DNA"/>
</dbReference>
<evidence type="ECO:0000313" key="2">
    <source>
        <dbReference type="Proteomes" id="UP000798662"/>
    </source>
</evidence>
<sequence>MAAFVGPSVAAAAASRRQPLAATGRRSLSLSPYSVNRLTLRTALPRPAQCGRPARVYAAASGDEPPPHATDGGDAPPARPLSASEAMAARLGKDPAEERRRQEAAATIRDAELAKELRRDRMLAVVGPLLGAVAYFVVAANPVSPLTILHALAASSPTPEVVAASDRPTVMEFFADWCGVCREGAAGLSELESRYGPDVNFVVVDASDEANAAMVDEWGVDGIPRLVLLDRKGQVLTNFIGKVPKEIIAEDIVAMLAGKPLPNKGLDLASVIGGADDY</sequence>
<keyword evidence="2" id="KW-1185">Reference proteome</keyword>
<organism evidence="1 2">
    <name type="scientific">Pyropia yezoensis</name>
    <name type="common">Susabi-nori</name>
    <name type="synonym">Porphyra yezoensis</name>
    <dbReference type="NCBI Taxonomy" id="2788"/>
    <lineage>
        <taxon>Eukaryota</taxon>
        <taxon>Rhodophyta</taxon>
        <taxon>Bangiophyceae</taxon>
        <taxon>Bangiales</taxon>
        <taxon>Bangiaceae</taxon>
        <taxon>Pyropia</taxon>
    </lineage>
</organism>
<gene>
    <name evidence="1" type="ORF">I4F81_011917</name>
</gene>
<dbReference type="Proteomes" id="UP000798662">
    <property type="component" value="Chromosome 3"/>
</dbReference>
<name>A0ACC3CHG0_PYRYE</name>
<comment type="caution">
    <text evidence="1">The sequence shown here is derived from an EMBL/GenBank/DDBJ whole genome shotgun (WGS) entry which is preliminary data.</text>
</comment>